<dbReference type="RefSeq" id="WP_238288404.1">
    <property type="nucleotide sequence ID" value="NZ_BPQS01000012.1"/>
</dbReference>
<keyword evidence="3" id="KW-0964">Secreted</keyword>
<dbReference type="Pfam" id="PF00700">
    <property type="entry name" value="Flagellin_C"/>
    <property type="match status" value="1"/>
</dbReference>
<dbReference type="EMBL" id="JAUFPT010000043">
    <property type="protein sequence ID" value="MDN3571654.1"/>
    <property type="molecule type" value="Genomic_DNA"/>
</dbReference>
<sequence>MRTSYISTATLLNTPRNNMSRIQADLDKATSESARGRYADVGLELGYRSGLTLDLRQEVSNLHAQKERNSLTSIRLDSTYQALGRMRTDGEAFLALTVPGKLTDTSGSVVAQTAATKLTTLIGEMNAAASGQYLFGGINTAQRPMADYEGTPPSPAKTAFLNAFQAEFGFPRGQQPDAGNITAAQMQHFLSDNGPYAALFADPQWGATWSSASNVDIRSEITRDEVVTTSVNANAQALRHLAMMYTLGSDIGLAGLSPAAQSVVYDTMRTLANRATLGVKDIQADLGVVQARLATVETARAAQENILSNGFGSLENVDLEEVATRSQNLEASLKVSYSLTSRVSRLSLMDYV</sequence>
<evidence type="ECO:0000256" key="2">
    <source>
        <dbReference type="ARBA" id="ARBA00023143"/>
    </source>
</evidence>
<dbReference type="InterPro" id="IPR001029">
    <property type="entry name" value="Flagellin_N"/>
</dbReference>
<evidence type="ECO:0000256" key="3">
    <source>
        <dbReference type="RuleBase" id="RU362073"/>
    </source>
</evidence>
<keyword evidence="7" id="KW-1185">Reference proteome</keyword>
<keyword evidence="6" id="KW-0966">Cell projection</keyword>
<comment type="subcellular location">
    <subcellularLocation>
        <location evidence="3">Secreted</location>
    </subcellularLocation>
    <subcellularLocation>
        <location evidence="3">Bacterial flagellum</location>
    </subcellularLocation>
</comment>
<protein>
    <recommendedName>
        <fullName evidence="3">Flagellin</fullName>
    </recommendedName>
</protein>
<dbReference type="SUPFAM" id="SSF64518">
    <property type="entry name" value="Phase 1 flagellin"/>
    <property type="match status" value="1"/>
</dbReference>
<organism evidence="6 7">
    <name type="scientific">Methylobacterium longum</name>
    <dbReference type="NCBI Taxonomy" id="767694"/>
    <lineage>
        <taxon>Bacteria</taxon>
        <taxon>Pseudomonadati</taxon>
        <taxon>Pseudomonadota</taxon>
        <taxon>Alphaproteobacteria</taxon>
        <taxon>Hyphomicrobiales</taxon>
        <taxon>Methylobacteriaceae</taxon>
        <taxon>Methylobacterium</taxon>
    </lineage>
</organism>
<dbReference type="NCBIfam" id="NF004669">
    <property type="entry name" value="PRK06008.1"/>
    <property type="match status" value="1"/>
</dbReference>
<dbReference type="Pfam" id="PF00669">
    <property type="entry name" value="Flagellin_N"/>
    <property type="match status" value="1"/>
</dbReference>
<keyword evidence="6" id="KW-0282">Flagellum</keyword>
<feature type="domain" description="Flagellin N-terminal" evidence="4">
    <location>
        <begin position="6"/>
        <end position="140"/>
    </location>
</feature>
<name>A0ABT8APC9_9HYPH</name>
<evidence type="ECO:0000259" key="4">
    <source>
        <dbReference type="Pfam" id="PF00669"/>
    </source>
</evidence>
<evidence type="ECO:0000313" key="7">
    <source>
        <dbReference type="Proteomes" id="UP001244297"/>
    </source>
</evidence>
<evidence type="ECO:0000256" key="1">
    <source>
        <dbReference type="ARBA" id="ARBA00005709"/>
    </source>
</evidence>
<comment type="caution">
    <text evidence="6">The sequence shown here is derived from an EMBL/GenBank/DDBJ whole genome shotgun (WGS) entry which is preliminary data.</text>
</comment>
<dbReference type="Proteomes" id="UP001244297">
    <property type="component" value="Unassembled WGS sequence"/>
</dbReference>
<comment type="function">
    <text evidence="3">Flagellin is the subunit protein which polymerizes to form the filaments of bacterial flagella.</text>
</comment>
<proteinExistence type="inferred from homology"/>
<comment type="similarity">
    <text evidence="1 3">Belongs to the bacterial flagellin family.</text>
</comment>
<feature type="domain" description="Flagellin C-terminal" evidence="5">
    <location>
        <begin position="274"/>
        <end position="351"/>
    </location>
</feature>
<evidence type="ECO:0000259" key="5">
    <source>
        <dbReference type="Pfam" id="PF00700"/>
    </source>
</evidence>
<evidence type="ECO:0000313" key="6">
    <source>
        <dbReference type="EMBL" id="MDN3571654.1"/>
    </source>
</evidence>
<keyword evidence="2 3" id="KW-0975">Bacterial flagellum</keyword>
<dbReference type="InterPro" id="IPR046358">
    <property type="entry name" value="Flagellin_C"/>
</dbReference>
<keyword evidence="6" id="KW-0969">Cilium</keyword>
<reference evidence="7" key="1">
    <citation type="journal article" date="2019" name="Int. J. Syst. Evol. Microbiol.">
        <title>The Global Catalogue of Microorganisms (GCM) 10K type strain sequencing project: providing services to taxonomists for standard genome sequencing and annotation.</title>
        <authorList>
            <consortium name="The Broad Institute Genomics Platform"/>
            <consortium name="The Broad Institute Genome Sequencing Center for Infectious Disease"/>
            <person name="Wu L."/>
            <person name="Ma J."/>
        </authorList>
    </citation>
    <scope>NUCLEOTIDE SEQUENCE [LARGE SCALE GENOMIC DNA]</scope>
    <source>
        <strain evidence="7">CECT 7806</strain>
    </source>
</reference>
<accession>A0ABT8APC9</accession>
<gene>
    <name evidence="6" type="ORF">QWZ18_13590</name>
</gene>